<keyword evidence="1" id="KW-1185">Reference proteome</keyword>
<dbReference type="Proteomes" id="UP000887574">
    <property type="component" value="Unplaced"/>
</dbReference>
<protein>
    <submittedName>
        <fullName evidence="2">F-box domain-containing protein</fullName>
    </submittedName>
</protein>
<reference evidence="2" key="1">
    <citation type="submission" date="2022-11" db="UniProtKB">
        <authorList>
            <consortium name="WormBaseParasite"/>
        </authorList>
    </citation>
    <scope>IDENTIFICATION</scope>
</reference>
<name>A0A915EH49_9BILA</name>
<accession>A0A915EH49</accession>
<dbReference type="WBParaSite" id="jg6277">
    <property type="protein sequence ID" value="jg6277"/>
    <property type="gene ID" value="jg6277"/>
</dbReference>
<evidence type="ECO:0000313" key="1">
    <source>
        <dbReference type="Proteomes" id="UP000887574"/>
    </source>
</evidence>
<proteinExistence type="predicted"/>
<sequence>MSISAEISLKEQSNADWSQAMHDYIKHVENLNESFVNSKNLSTSQKDTPVATSDLIEPRPVGRRQHLINWDCPTCGKVNLSIHLICSCGVDRPLLPVTQCYIEKLMIIDTTEGIPELPDIDDTPPDSPPSFNSLDEMAPVLSSSISGSKQIFESNIDSQVATTSLNSSNVPPARNVTLCAPLLTDILGFFSRHRLELMSVTCSLINSLVNLYFGQHPYRRFKTHELDIFIDDRGLPLFKLHIHIHFTYSYEIWNWPEPRDDILSLDPELGTGQQMICFSV</sequence>
<dbReference type="AlphaFoldDB" id="A0A915EH49"/>
<evidence type="ECO:0000313" key="2">
    <source>
        <dbReference type="WBParaSite" id="jg6277"/>
    </source>
</evidence>
<organism evidence="1 2">
    <name type="scientific">Ditylenchus dipsaci</name>
    <dbReference type="NCBI Taxonomy" id="166011"/>
    <lineage>
        <taxon>Eukaryota</taxon>
        <taxon>Metazoa</taxon>
        <taxon>Ecdysozoa</taxon>
        <taxon>Nematoda</taxon>
        <taxon>Chromadorea</taxon>
        <taxon>Rhabditida</taxon>
        <taxon>Tylenchina</taxon>
        <taxon>Tylenchomorpha</taxon>
        <taxon>Sphaerularioidea</taxon>
        <taxon>Anguinidae</taxon>
        <taxon>Anguininae</taxon>
        <taxon>Ditylenchus</taxon>
    </lineage>
</organism>